<feature type="compositionally biased region" description="Polar residues" evidence="1">
    <location>
        <begin position="11"/>
        <end position="37"/>
    </location>
</feature>
<evidence type="ECO:0000313" key="3">
    <source>
        <dbReference type="Proteomes" id="UP000247409"/>
    </source>
</evidence>
<comment type="caution">
    <text evidence="2">The sequence shown here is derived from an EMBL/GenBank/DDBJ whole genome shotgun (WGS) entry which is preliminary data.</text>
</comment>
<evidence type="ECO:0000256" key="1">
    <source>
        <dbReference type="SAM" id="MobiDB-lite"/>
    </source>
</evidence>
<proteinExistence type="predicted"/>
<dbReference type="OrthoDB" id="1857at2759"/>
<gene>
    <name evidence="2" type="ORF">BWQ96_09448</name>
</gene>
<name>A0A2V3IFQ5_9FLOR</name>
<keyword evidence="3" id="KW-1185">Reference proteome</keyword>
<protein>
    <submittedName>
        <fullName evidence="2">Uncharacterized protein</fullName>
    </submittedName>
</protein>
<evidence type="ECO:0000313" key="2">
    <source>
        <dbReference type="EMBL" id="PXF40858.1"/>
    </source>
</evidence>
<feature type="region of interest" description="Disordered" evidence="1">
    <location>
        <begin position="1"/>
        <end position="37"/>
    </location>
</feature>
<sequence length="295" mass="33434">MSRLPHARPPQDSQPEVTEQRSESSVQQPSAGQSQHASFTISPIRLLNGKTDPPLLSGFLRNGSRQTDSRRLSSTFPVQSYVIRNNRSLYDRGENMVYAPPANPREAVDFFEQCTPLFKTKIVRDGSILGYIIHDLQQDRSLLKIHFHGDTTNPFSRAFKAFVRSPVLKWDVENWGLYQDMPVGANMGLIQEVFPDNRVFFPASETGMPRLEMQTAASLGLKYYFAVTNIPEPIGEVDSSLIARFAPRSEAYYMNIRNCTREEAVLWLAMVIATDMKRRKVQNTKYGPGLPLYAL</sequence>
<dbReference type="EMBL" id="NBIV01000257">
    <property type="protein sequence ID" value="PXF40858.1"/>
    <property type="molecule type" value="Genomic_DNA"/>
</dbReference>
<accession>A0A2V3IFQ5</accession>
<organism evidence="2 3">
    <name type="scientific">Gracilariopsis chorda</name>
    <dbReference type="NCBI Taxonomy" id="448386"/>
    <lineage>
        <taxon>Eukaryota</taxon>
        <taxon>Rhodophyta</taxon>
        <taxon>Florideophyceae</taxon>
        <taxon>Rhodymeniophycidae</taxon>
        <taxon>Gracilariales</taxon>
        <taxon>Gracilariaceae</taxon>
        <taxon>Gracilariopsis</taxon>
    </lineage>
</organism>
<dbReference type="Proteomes" id="UP000247409">
    <property type="component" value="Unassembled WGS sequence"/>
</dbReference>
<dbReference type="AlphaFoldDB" id="A0A2V3IFQ5"/>
<reference evidence="2 3" key="1">
    <citation type="journal article" date="2018" name="Mol. Biol. Evol.">
        <title>Analysis of the draft genome of the red seaweed Gracilariopsis chorda provides insights into genome size evolution in Rhodophyta.</title>
        <authorList>
            <person name="Lee J."/>
            <person name="Yang E.C."/>
            <person name="Graf L."/>
            <person name="Yang J.H."/>
            <person name="Qiu H."/>
            <person name="Zel Zion U."/>
            <person name="Chan C.X."/>
            <person name="Stephens T.G."/>
            <person name="Weber A.P.M."/>
            <person name="Boo G.H."/>
            <person name="Boo S.M."/>
            <person name="Kim K.M."/>
            <person name="Shin Y."/>
            <person name="Jung M."/>
            <person name="Lee S.J."/>
            <person name="Yim H.S."/>
            <person name="Lee J.H."/>
            <person name="Bhattacharya D."/>
            <person name="Yoon H.S."/>
        </authorList>
    </citation>
    <scope>NUCLEOTIDE SEQUENCE [LARGE SCALE GENOMIC DNA]</scope>
    <source>
        <strain evidence="2 3">SKKU-2015</strain>
        <tissue evidence="2">Whole body</tissue>
    </source>
</reference>